<dbReference type="InterPro" id="IPR029069">
    <property type="entry name" value="HotDog_dom_sf"/>
</dbReference>
<dbReference type="Pfam" id="PF13622">
    <property type="entry name" value="4HBT_3"/>
    <property type="match status" value="1"/>
</dbReference>
<dbReference type="STRING" id="471857.Svir_23540"/>
<keyword evidence="4" id="KW-1185">Reference proteome</keyword>
<sequence>MTETAVTGQKRDAEDAVHPFDEAIALDVVAEGWYVGRTHAAYANMVGPFGGVTAATMLRAVLDDPRRLGEALSLTVNYAGPVADGPFDILATPVRTNRSTQHWTITLTQDDVVTTTATAVFGVRRDTWSSTEVSMPAVPAADEVPVFKVPALVAWTRNYEMRYVEGALPDMDSEPQPDSTTTLWVRDFPARPLDVPALTALCDVFYPRVFRRRGTFVPAGTVSLTTYFHAGVEVVEEQSDQPILATARAADFGGGYFDQSARLWSGNGRLLATSHQLVYFKY</sequence>
<evidence type="ECO:0000313" key="4">
    <source>
        <dbReference type="Proteomes" id="UP000000841"/>
    </source>
</evidence>
<dbReference type="eggNOG" id="COG1946">
    <property type="taxonomic scope" value="Bacteria"/>
</dbReference>
<dbReference type="AlphaFoldDB" id="C7MYE1"/>
<dbReference type="RefSeq" id="WP_015786673.1">
    <property type="nucleotide sequence ID" value="NC_013159.1"/>
</dbReference>
<evidence type="ECO:0000259" key="2">
    <source>
        <dbReference type="Pfam" id="PF20789"/>
    </source>
</evidence>
<feature type="domain" description="Acyl-CoA thioesterase-like N-terminal HotDog" evidence="1">
    <location>
        <begin position="43"/>
        <end position="122"/>
    </location>
</feature>
<dbReference type="InterPro" id="IPR042171">
    <property type="entry name" value="Acyl-CoA_hotdog"/>
</dbReference>
<dbReference type="InterPro" id="IPR049450">
    <property type="entry name" value="ACOT8-like_C"/>
</dbReference>
<evidence type="ECO:0000313" key="3">
    <source>
        <dbReference type="EMBL" id="ACU97360.1"/>
    </source>
</evidence>
<proteinExistence type="predicted"/>
<dbReference type="HOGENOM" id="CLU_060311_0_0_11"/>
<dbReference type="Gene3D" id="2.40.160.210">
    <property type="entry name" value="Acyl-CoA thioesterase, double hotdog domain"/>
    <property type="match status" value="1"/>
</dbReference>
<feature type="domain" description="Acyl-CoA thioesterase-like C-terminal" evidence="2">
    <location>
        <begin position="142"/>
        <end position="279"/>
    </location>
</feature>
<name>C7MYE1_SACVD</name>
<reference evidence="3 4" key="1">
    <citation type="journal article" date="2009" name="Stand. Genomic Sci.">
        <title>Complete genome sequence of Saccharomonospora viridis type strain (P101).</title>
        <authorList>
            <person name="Pati A."/>
            <person name="Sikorski J."/>
            <person name="Nolan M."/>
            <person name="Lapidus A."/>
            <person name="Copeland A."/>
            <person name="Glavina Del Rio T."/>
            <person name="Lucas S."/>
            <person name="Chen F."/>
            <person name="Tice H."/>
            <person name="Pitluck S."/>
            <person name="Cheng J.F."/>
            <person name="Chertkov O."/>
            <person name="Brettin T."/>
            <person name="Han C."/>
            <person name="Detter J.C."/>
            <person name="Kuske C."/>
            <person name="Bruce D."/>
            <person name="Goodwin L."/>
            <person name="Chain P."/>
            <person name="D'haeseleer P."/>
            <person name="Chen A."/>
            <person name="Palaniappan K."/>
            <person name="Ivanova N."/>
            <person name="Mavromatis K."/>
            <person name="Mikhailova N."/>
            <person name="Rohde M."/>
            <person name="Tindall B.J."/>
            <person name="Goker M."/>
            <person name="Bristow J."/>
            <person name="Eisen J.A."/>
            <person name="Markowitz V."/>
            <person name="Hugenholtz P."/>
            <person name="Kyrpides N.C."/>
            <person name="Klenk H.P."/>
        </authorList>
    </citation>
    <scope>NUCLEOTIDE SEQUENCE [LARGE SCALE GENOMIC DNA]</scope>
    <source>
        <strain evidence="4">ATCC 15386 / DSM 43017 / JCM 3036 / NBRC 12207 / P101</strain>
    </source>
</reference>
<dbReference type="KEGG" id="svi:Svir_23540"/>
<dbReference type="SUPFAM" id="SSF54637">
    <property type="entry name" value="Thioesterase/thiol ester dehydrase-isomerase"/>
    <property type="match status" value="2"/>
</dbReference>
<dbReference type="EMBL" id="CP001683">
    <property type="protein sequence ID" value="ACU97360.1"/>
    <property type="molecule type" value="Genomic_DNA"/>
</dbReference>
<protein>
    <submittedName>
        <fullName evidence="3">Acyl-CoA thioesterase</fullName>
    </submittedName>
</protein>
<dbReference type="InterPro" id="IPR049449">
    <property type="entry name" value="TesB_ACOT8-like_N"/>
</dbReference>
<gene>
    <name evidence="3" type="ordered locus">Svir_23540</name>
</gene>
<dbReference type="Pfam" id="PF20789">
    <property type="entry name" value="4HBT_3C"/>
    <property type="match status" value="1"/>
</dbReference>
<accession>C7MYE1</accession>
<evidence type="ECO:0000259" key="1">
    <source>
        <dbReference type="Pfam" id="PF13622"/>
    </source>
</evidence>
<organism evidence="3 4">
    <name type="scientific">Saccharomonospora viridis (strain ATCC 15386 / DSM 43017 / JCM 3036 / CCUG 5913 / NBRC 12207 / NCIMB 9602 / P101)</name>
    <name type="common">Thermoactinomyces viridis</name>
    <dbReference type="NCBI Taxonomy" id="471857"/>
    <lineage>
        <taxon>Bacteria</taxon>
        <taxon>Bacillati</taxon>
        <taxon>Actinomycetota</taxon>
        <taxon>Actinomycetes</taxon>
        <taxon>Pseudonocardiales</taxon>
        <taxon>Pseudonocardiaceae</taxon>
        <taxon>Saccharomonospora</taxon>
    </lineage>
</organism>
<dbReference type="Proteomes" id="UP000000841">
    <property type="component" value="Chromosome"/>
</dbReference>